<comment type="caution">
    <text evidence="1">The sequence shown here is derived from an EMBL/GenBank/DDBJ whole genome shotgun (WGS) entry which is preliminary data.</text>
</comment>
<accession>X1B2M0</accession>
<dbReference type="EMBL" id="BART01010741">
    <property type="protein sequence ID" value="GAG90009.1"/>
    <property type="molecule type" value="Genomic_DNA"/>
</dbReference>
<sequence>LYYCDRMAFEEFEEKDIVSKYPQQLTNDGKWYYVHWYHPVDQKYIPFVLPDTRFFPPEEMANVIMMPSMKKVLKPKPTE</sequence>
<protein>
    <submittedName>
        <fullName evidence="1">Uncharacterized protein</fullName>
    </submittedName>
</protein>
<feature type="non-terminal residue" evidence="1">
    <location>
        <position position="1"/>
    </location>
</feature>
<proteinExistence type="predicted"/>
<gene>
    <name evidence="1" type="ORF">S01H4_23216</name>
</gene>
<name>X1B2M0_9ZZZZ</name>
<dbReference type="AlphaFoldDB" id="X1B2M0"/>
<evidence type="ECO:0000313" key="1">
    <source>
        <dbReference type="EMBL" id="GAG90009.1"/>
    </source>
</evidence>
<reference evidence="1" key="1">
    <citation type="journal article" date="2014" name="Front. Microbiol.">
        <title>High frequency of phylogenetically diverse reductive dehalogenase-homologous genes in deep subseafloor sedimentary metagenomes.</title>
        <authorList>
            <person name="Kawai M."/>
            <person name="Futagami T."/>
            <person name="Toyoda A."/>
            <person name="Takaki Y."/>
            <person name="Nishi S."/>
            <person name="Hori S."/>
            <person name="Arai W."/>
            <person name="Tsubouchi T."/>
            <person name="Morono Y."/>
            <person name="Uchiyama I."/>
            <person name="Ito T."/>
            <person name="Fujiyama A."/>
            <person name="Inagaki F."/>
            <person name="Takami H."/>
        </authorList>
    </citation>
    <scope>NUCLEOTIDE SEQUENCE</scope>
    <source>
        <strain evidence="1">Expedition CK06-06</strain>
    </source>
</reference>
<organism evidence="1">
    <name type="scientific">marine sediment metagenome</name>
    <dbReference type="NCBI Taxonomy" id="412755"/>
    <lineage>
        <taxon>unclassified sequences</taxon>
        <taxon>metagenomes</taxon>
        <taxon>ecological metagenomes</taxon>
    </lineage>
</organism>